<dbReference type="NCBIfam" id="TIGR03888">
    <property type="entry name" value="nitrile_beta"/>
    <property type="match status" value="1"/>
</dbReference>
<dbReference type="InterPro" id="IPR003168">
    <property type="entry name" value="Nitrile_hydratase_bsu"/>
</dbReference>
<dbReference type="InterPro" id="IPR008990">
    <property type="entry name" value="Elect_transpt_acc-like_dom_sf"/>
</dbReference>
<dbReference type="InterPro" id="IPR024690">
    <property type="entry name" value="CN_hydtase_beta_dom_C"/>
</dbReference>
<dbReference type="eggNOG" id="ENOG502Z87Q">
    <property type="taxonomic scope" value="Bacteria"/>
</dbReference>
<dbReference type="OrthoDB" id="3478924at2"/>
<sequence length="219" mass="24116">MNGAHDMGGMDGFGPVVPEPNEALFHAAWERRAFALTLAMGRPGGWNIDMSRFARENRAPIDYLSMSYYQLWLAGLETLMAERGLVTADEIAAGLPLHPRKDVPVLAAADVAPMLARGTSTERTPSVPARFGIGDRVRARELHPRTHIRLPRYVRGRVGTVELAHGAHVFPDSHAHGGGEQPQWLYTVAFEARDLWGDDADPTLKVSVDAWDSYLEPAQ</sequence>
<dbReference type="Gene3D" id="1.10.472.20">
    <property type="entry name" value="Nitrile hydratase, beta subunit"/>
    <property type="match status" value="1"/>
</dbReference>
<feature type="domain" description="Nitrile hydratase beta subunit-like N-terminal" evidence="7">
    <location>
        <begin position="1"/>
        <end position="100"/>
    </location>
</feature>
<dbReference type="Pfam" id="PF21006">
    <property type="entry name" value="NHase_beta_N"/>
    <property type="match status" value="1"/>
</dbReference>
<feature type="domain" description="Nitrile hydratase beta subunit" evidence="6">
    <location>
        <begin position="121"/>
        <end position="217"/>
    </location>
</feature>
<dbReference type="GO" id="GO:0018822">
    <property type="term" value="F:nitrile hydratase activity"/>
    <property type="evidence" value="ECO:0007669"/>
    <property type="project" value="UniProtKB-EC"/>
</dbReference>
<name>E6VIG6_RHOPX</name>
<dbReference type="GO" id="GO:0046914">
    <property type="term" value="F:transition metal ion binding"/>
    <property type="evidence" value="ECO:0007669"/>
    <property type="project" value="InterPro"/>
</dbReference>
<dbReference type="EMBL" id="CP002418">
    <property type="protein sequence ID" value="ADU44284.1"/>
    <property type="molecule type" value="Genomic_DNA"/>
</dbReference>
<dbReference type="SUPFAM" id="SSF50090">
    <property type="entry name" value="Electron transport accessory proteins"/>
    <property type="match status" value="1"/>
</dbReference>
<dbReference type="EC" id="4.2.1.84" evidence="5"/>
<evidence type="ECO:0000256" key="2">
    <source>
        <dbReference type="ARBA" id="ARBA00009098"/>
    </source>
</evidence>
<evidence type="ECO:0000256" key="3">
    <source>
        <dbReference type="ARBA" id="ARBA00023239"/>
    </source>
</evidence>
<dbReference type="InterPro" id="IPR042262">
    <property type="entry name" value="CN_hydtase_beta_C"/>
</dbReference>
<dbReference type="BioCyc" id="RPAL652103:RPDX1_RS13265-MONOMER"/>
<dbReference type="Pfam" id="PF02211">
    <property type="entry name" value="NHase_beta_C"/>
    <property type="match status" value="1"/>
</dbReference>
<proteinExistence type="inferred from homology"/>
<organism evidence="8 9">
    <name type="scientific">Rhodopseudomonas palustris (strain DX-1)</name>
    <dbReference type="NCBI Taxonomy" id="652103"/>
    <lineage>
        <taxon>Bacteria</taxon>
        <taxon>Pseudomonadati</taxon>
        <taxon>Pseudomonadota</taxon>
        <taxon>Alphaproteobacteria</taxon>
        <taxon>Hyphomicrobiales</taxon>
        <taxon>Nitrobacteraceae</taxon>
        <taxon>Rhodopseudomonas</taxon>
    </lineage>
</organism>
<comment type="function">
    <text evidence="1 5">NHase catalyzes the hydration of various nitrile compounds to the corresponding amides.</text>
</comment>
<dbReference type="HOGENOM" id="CLU_106294_0_0_5"/>
<dbReference type="PIRSF" id="PIRSF001427">
    <property type="entry name" value="NHase_beta"/>
    <property type="match status" value="1"/>
</dbReference>
<reference evidence="8" key="1">
    <citation type="submission" date="2010-12" db="EMBL/GenBank/DDBJ databases">
        <title>Complete sequence of Rhodopseudomonas palustris DX-1.</title>
        <authorList>
            <consortium name="US DOE Joint Genome Institute"/>
            <person name="Lucas S."/>
            <person name="Copeland A."/>
            <person name="Lapidus A."/>
            <person name="Cheng J.-F."/>
            <person name="Goodwin L."/>
            <person name="Pitluck S."/>
            <person name="Misra M."/>
            <person name="Chertkov O."/>
            <person name="Detter J.C."/>
            <person name="Han C."/>
            <person name="Tapia R."/>
            <person name="Land M."/>
            <person name="Hauser L."/>
            <person name="Kyrpides N."/>
            <person name="Ivanova N."/>
            <person name="Ovchinnikova G."/>
            <person name="Logan B."/>
            <person name="Oda Y."/>
            <person name="Harwood C."/>
            <person name="Woyke T."/>
        </authorList>
    </citation>
    <scope>NUCLEOTIDE SEQUENCE [LARGE SCALE GENOMIC DNA]</scope>
    <source>
        <strain evidence="8">DX-1</strain>
    </source>
</reference>
<evidence type="ECO:0000256" key="1">
    <source>
        <dbReference type="ARBA" id="ARBA00004042"/>
    </source>
</evidence>
<evidence type="ECO:0000259" key="6">
    <source>
        <dbReference type="Pfam" id="PF02211"/>
    </source>
</evidence>
<evidence type="ECO:0000313" key="8">
    <source>
        <dbReference type="EMBL" id="ADU44284.1"/>
    </source>
</evidence>
<evidence type="ECO:0000256" key="4">
    <source>
        <dbReference type="ARBA" id="ARBA00044877"/>
    </source>
</evidence>
<gene>
    <name evidence="8" type="ordered locus">Rpdx1_2698</name>
</gene>
<keyword evidence="3 5" id="KW-0456">Lyase</keyword>
<evidence type="ECO:0000256" key="5">
    <source>
        <dbReference type="PIRNR" id="PIRNR001427"/>
    </source>
</evidence>
<dbReference type="Gene3D" id="2.30.30.50">
    <property type="match status" value="1"/>
</dbReference>
<evidence type="ECO:0000313" key="9">
    <source>
        <dbReference type="Proteomes" id="UP000001402"/>
    </source>
</evidence>
<comment type="catalytic activity">
    <reaction evidence="4 5">
        <text>an aliphatic primary amide = an aliphatic nitrile + H2O</text>
        <dbReference type="Rhea" id="RHEA:12673"/>
        <dbReference type="ChEBI" id="CHEBI:15377"/>
        <dbReference type="ChEBI" id="CHEBI:65285"/>
        <dbReference type="ChEBI" id="CHEBI:80291"/>
        <dbReference type="EC" id="4.2.1.84"/>
    </reaction>
</comment>
<accession>E6VIG6</accession>
<evidence type="ECO:0000259" key="7">
    <source>
        <dbReference type="Pfam" id="PF21006"/>
    </source>
</evidence>
<dbReference type="KEGG" id="rpx:Rpdx1_2698"/>
<comment type="similarity">
    <text evidence="2 5">Belongs to the nitrile hydratase subunit beta family.</text>
</comment>
<dbReference type="InterPro" id="IPR049054">
    <property type="entry name" value="CN_hydtase_beta-like_N"/>
</dbReference>
<dbReference type="Proteomes" id="UP000001402">
    <property type="component" value="Chromosome"/>
</dbReference>
<dbReference type="AlphaFoldDB" id="E6VIG6"/>
<protein>
    <recommendedName>
        <fullName evidence="5">Nitrile hydratase subunit beta</fullName>
        <shortName evidence="5">NHase</shortName>
        <ecNumber evidence="5">4.2.1.84</ecNumber>
    </recommendedName>
</protein>
<dbReference type="STRING" id="652103.Rpdx1_2698"/>